<evidence type="ECO:0000313" key="3">
    <source>
        <dbReference type="Proteomes" id="UP000177141"/>
    </source>
</evidence>
<feature type="transmembrane region" description="Helical" evidence="1">
    <location>
        <begin position="156"/>
        <end position="177"/>
    </location>
</feature>
<evidence type="ECO:0000313" key="2">
    <source>
        <dbReference type="EMBL" id="OGK47625.1"/>
    </source>
</evidence>
<dbReference type="EMBL" id="MGAL01000029">
    <property type="protein sequence ID" value="OGK47625.1"/>
    <property type="molecule type" value="Genomic_DNA"/>
</dbReference>
<sequence length="214" mass="24715">MPFILLTFLVIELSLLFYISRQSINSLYFSLRSIVQNDKVVYSIIAFLFFPGTIIHELSHFLIAILLLHKVRAIHIFPVFEKNHIRLGRVIYEKKDALRSILVGIAPVIVGIMIFWWISTLDIFFIQNLWLKTLIIYLIFIVSTTMFLSKADLIDFGYVLPIGVVLVVGFLNNSQLIAMLSDFVYDVNVYLGISIIIHTILLVVFFTFKKITTH</sequence>
<feature type="transmembrane region" description="Helical" evidence="1">
    <location>
        <begin position="97"/>
        <end position="118"/>
    </location>
</feature>
<keyword evidence="1" id="KW-1133">Transmembrane helix</keyword>
<dbReference type="Proteomes" id="UP000177141">
    <property type="component" value="Unassembled WGS sequence"/>
</dbReference>
<proteinExistence type="predicted"/>
<gene>
    <name evidence="2" type="ORF">A3A93_02960</name>
</gene>
<keyword evidence="1" id="KW-0812">Transmembrane</keyword>
<reference evidence="2 3" key="1">
    <citation type="journal article" date="2016" name="Nat. Commun.">
        <title>Thousands of microbial genomes shed light on interconnected biogeochemical processes in an aquifer system.</title>
        <authorList>
            <person name="Anantharaman K."/>
            <person name="Brown C.T."/>
            <person name="Hug L.A."/>
            <person name="Sharon I."/>
            <person name="Castelle C.J."/>
            <person name="Probst A.J."/>
            <person name="Thomas B.C."/>
            <person name="Singh A."/>
            <person name="Wilkins M.J."/>
            <person name="Karaoz U."/>
            <person name="Brodie E.L."/>
            <person name="Williams K.H."/>
            <person name="Hubbard S.S."/>
            <person name="Banfield J.F."/>
        </authorList>
    </citation>
    <scope>NUCLEOTIDE SEQUENCE [LARGE SCALE GENOMIC DNA]</scope>
</reference>
<evidence type="ECO:0000256" key="1">
    <source>
        <dbReference type="SAM" id="Phobius"/>
    </source>
</evidence>
<dbReference type="AlphaFoldDB" id="A0A1F7IWD0"/>
<protein>
    <submittedName>
        <fullName evidence="2">Uncharacterized protein</fullName>
    </submittedName>
</protein>
<keyword evidence="1" id="KW-0472">Membrane</keyword>
<comment type="caution">
    <text evidence="2">The sequence shown here is derived from an EMBL/GenBank/DDBJ whole genome shotgun (WGS) entry which is preliminary data.</text>
</comment>
<feature type="transmembrane region" description="Helical" evidence="1">
    <location>
        <begin position="189"/>
        <end position="208"/>
    </location>
</feature>
<accession>A0A1F7IWD0</accession>
<name>A0A1F7IWD0_9BACT</name>
<feature type="transmembrane region" description="Helical" evidence="1">
    <location>
        <begin position="40"/>
        <end position="68"/>
    </location>
</feature>
<organism evidence="2 3">
    <name type="scientific">Candidatus Roizmanbacteria bacterium RIFCSPLOWO2_01_FULL_38_12</name>
    <dbReference type="NCBI Taxonomy" id="1802061"/>
    <lineage>
        <taxon>Bacteria</taxon>
        <taxon>Candidatus Roizmaniibacteriota</taxon>
    </lineage>
</organism>
<feature type="transmembrane region" description="Helical" evidence="1">
    <location>
        <begin position="130"/>
        <end position="149"/>
    </location>
</feature>